<dbReference type="Pfam" id="PF00144">
    <property type="entry name" value="Beta-lactamase"/>
    <property type="match status" value="1"/>
</dbReference>
<dbReference type="SUPFAM" id="SSF56601">
    <property type="entry name" value="beta-lactamase/transpeptidase-like"/>
    <property type="match status" value="1"/>
</dbReference>
<evidence type="ECO:0000313" key="2">
    <source>
        <dbReference type="EMBL" id="OXM86958.1"/>
    </source>
</evidence>
<dbReference type="InterPro" id="IPR001466">
    <property type="entry name" value="Beta-lactam-related"/>
</dbReference>
<keyword evidence="3" id="KW-1185">Reference proteome</keyword>
<dbReference type="OrthoDB" id="9773047at2"/>
<name>A0A229UU66_9BACL</name>
<dbReference type="Gene3D" id="3.40.710.10">
    <property type="entry name" value="DD-peptidase/beta-lactamase superfamily"/>
    <property type="match status" value="1"/>
</dbReference>
<comment type="caution">
    <text evidence="2">The sequence shown here is derived from an EMBL/GenBank/DDBJ whole genome shotgun (WGS) entry which is preliminary data.</text>
</comment>
<dbReference type="Proteomes" id="UP000215509">
    <property type="component" value="Unassembled WGS sequence"/>
</dbReference>
<feature type="domain" description="Beta-lactamase-related" evidence="1">
    <location>
        <begin position="52"/>
        <end position="287"/>
    </location>
</feature>
<evidence type="ECO:0000259" key="1">
    <source>
        <dbReference type="Pfam" id="PF00144"/>
    </source>
</evidence>
<protein>
    <recommendedName>
        <fullName evidence="1">Beta-lactamase-related domain-containing protein</fullName>
    </recommendedName>
</protein>
<accession>A0A229UU66</accession>
<evidence type="ECO:0000313" key="3">
    <source>
        <dbReference type="Proteomes" id="UP000215509"/>
    </source>
</evidence>
<dbReference type="InterPro" id="IPR050789">
    <property type="entry name" value="Diverse_Enzym_Activities"/>
</dbReference>
<reference evidence="2 3" key="1">
    <citation type="submission" date="2017-07" db="EMBL/GenBank/DDBJ databases">
        <title>Genome sequencing and assembly of Paenibacillus rigui.</title>
        <authorList>
            <person name="Mayilraj S."/>
        </authorList>
    </citation>
    <scope>NUCLEOTIDE SEQUENCE [LARGE SCALE GENOMIC DNA]</scope>
    <source>
        <strain evidence="2 3">JCM 16352</strain>
    </source>
</reference>
<dbReference type="PANTHER" id="PTHR43283">
    <property type="entry name" value="BETA-LACTAMASE-RELATED"/>
    <property type="match status" value="1"/>
</dbReference>
<organism evidence="2 3">
    <name type="scientific">Paenibacillus rigui</name>
    <dbReference type="NCBI Taxonomy" id="554312"/>
    <lineage>
        <taxon>Bacteria</taxon>
        <taxon>Bacillati</taxon>
        <taxon>Bacillota</taxon>
        <taxon>Bacilli</taxon>
        <taxon>Bacillales</taxon>
        <taxon>Paenibacillaceae</taxon>
        <taxon>Paenibacillus</taxon>
    </lineage>
</organism>
<dbReference type="AlphaFoldDB" id="A0A229UU66"/>
<sequence length="344" mass="38838">MRKIIAMVLSAVLLLTGCNGIKEYNSSSPGDTKEQHFYDYLKKTNTTGFVILKDHEVMMEQYWNGGAKESGNIASAGKSICSILVGISIDKGYFKLEDKVTAYLGNGFSDMPKDMEDNITIENLLSMTSGLDDSLYGVFEPGKSWAYSDSWNLLFNIMEKTTKKDIHVYAKEVLLDKIGMNHSYYKSSKLQLYIFRQKNKPSFKDWKPYQLYSSTRDMAAFGQLVLQQGTWNGERIISKEYLEKALKPSSPYNPAYGYLFWLNGMENGLTPGNNQVLKKNIIPNAPKDLVAALGFGDKKIYIIPSMNMVIARSGGAATDKKYAFTTFDNELWEQLNGVLTRMEK</sequence>
<proteinExistence type="predicted"/>
<dbReference type="PROSITE" id="PS51257">
    <property type="entry name" value="PROKAR_LIPOPROTEIN"/>
    <property type="match status" value="1"/>
</dbReference>
<dbReference type="PANTHER" id="PTHR43283:SF7">
    <property type="entry name" value="BETA-LACTAMASE-RELATED DOMAIN-CONTAINING PROTEIN"/>
    <property type="match status" value="1"/>
</dbReference>
<dbReference type="InterPro" id="IPR012338">
    <property type="entry name" value="Beta-lactam/transpept-like"/>
</dbReference>
<dbReference type="RefSeq" id="WP_094014217.1">
    <property type="nucleotide sequence ID" value="NZ_NMQW01000011.1"/>
</dbReference>
<dbReference type="EMBL" id="NMQW01000011">
    <property type="protein sequence ID" value="OXM86958.1"/>
    <property type="molecule type" value="Genomic_DNA"/>
</dbReference>
<gene>
    <name evidence="2" type="ORF">CF651_07390</name>
</gene>